<comment type="caution">
    <text evidence="2">The sequence shown here is derived from an EMBL/GenBank/DDBJ whole genome shotgun (WGS) entry which is preliminary data.</text>
</comment>
<organism evidence="2 3">
    <name type="scientific">Apiospora phragmitis</name>
    <dbReference type="NCBI Taxonomy" id="2905665"/>
    <lineage>
        <taxon>Eukaryota</taxon>
        <taxon>Fungi</taxon>
        <taxon>Dikarya</taxon>
        <taxon>Ascomycota</taxon>
        <taxon>Pezizomycotina</taxon>
        <taxon>Sordariomycetes</taxon>
        <taxon>Xylariomycetidae</taxon>
        <taxon>Amphisphaeriales</taxon>
        <taxon>Apiosporaceae</taxon>
        <taxon>Apiospora</taxon>
    </lineage>
</organism>
<evidence type="ECO:0000256" key="1">
    <source>
        <dbReference type="SAM" id="SignalP"/>
    </source>
</evidence>
<proteinExistence type="predicted"/>
<evidence type="ECO:0000313" key="3">
    <source>
        <dbReference type="Proteomes" id="UP001480595"/>
    </source>
</evidence>
<keyword evidence="1" id="KW-0732">Signal</keyword>
<sequence>MQFIFALVFFLLGLGANAATFNDITGSLPDCAYMADMEDIHHGLLNITDLDGNPVQGSPFVLDTISTSAPVIHDDPIRTKDAWGCVANEFGDYGFWHDAGQKLGRWCDNNQMPANKIYWWQTEEEQAYICNWAGVQACSYDAWDNRMRGTIDQNCNGNGAGWFLEGSGNKGFRSVFCV</sequence>
<accession>A0ABR1X5P9</accession>
<name>A0ABR1X5P9_9PEZI</name>
<dbReference type="GeneID" id="92084656"/>
<reference evidence="2 3" key="1">
    <citation type="submission" date="2023-01" db="EMBL/GenBank/DDBJ databases">
        <title>Analysis of 21 Apiospora genomes using comparative genomics revels a genus with tremendous synthesis potential of carbohydrate active enzymes and secondary metabolites.</title>
        <authorList>
            <person name="Sorensen T."/>
        </authorList>
    </citation>
    <scope>NUCLEOTIDE SEQUENCE [LARGE SCALE GENOMIC DNA]</scope>
    <source>
        <strain evidence="2 3">CBS 135458</strain>
    </source>
</reference>
<dbReference type="EMBL" id="JAQQWL010000001">
    <property type="protein sequence ID" value="KAK8090679.1"/>
    <property type="molecule type" value="Genomic_DNA"/>
</dbReference>
<gene>
    <name evidence="2" type="ORF">PG994_000184</name>
</gene>
<feature type="signal peptide" evidence="1">
    <location>
        <begin position="1"/>
        <end position="18"/>
    </location>
</feature>
<protein>
    <recommendedName>
        <fullName evidence="4">C-type lectin domain-containing protein</fullName>
    </recommendedName>
</protein>
<dbReference type="RefSeq" id="XP_066722225.1">
    <property type="nucleotide sequence ID" value="XM_066851593.1"/>
</dbReference>
<dbReference type="Proteomes" id="UP001480595">
    <property type="component" value="Unassembled WGS sequence"/>
</dbReference>
<feature type="chain" id="PRO_5045876470" description="C-type lectin domain-containing protein" evidence="1">
    <location>
        <begin position="19"/>
        <end position="178"/>
    </location>
</feature>
<evidence type="ECO:0000313" key="2">
    <source>
        <dbReference type="EMBL" id="KAK8090679.1"/>
    </source>
</evidence>
<keyword evidence="3" id="KW-1185">Reference proteome</keyword>
<evidence type="ECO:0008006" key="4">
    <source>
        <dbReference type="Google" id="ProtNLM"/>
    </source>
</evidence>